<keyword evidence="4 6" id="KW-1133">Transmembrane helix</keyword>
<dbReference type="PANTHER" id="PTHR30482:SF10">
    <property type="entry name" value="HIGH-AFFINITY BRANCHED-CHAIN AMINO ACID TRANSPORT PROTEIN BRAE"/>
    <property type="match status" value="1"/>
</dbReference>
<dbReference type="CDD" id="cd06581">
    <property type="entry name" value="TM_PBP1_LivM_like"/>
    <property type="match status" value="1"/>
</dbReference>
<feature type="transmembrane region" description="Helical" evidence="6">
    <location>
        <begin position="12"/>
        <end position="29"/>
    </location>
</feature>
<dbReference type="Pfam" id="PF02653">
    <property type="entry name" value="BPD_transp_2"/>
    <property type="match status" value="1"/>
</dbReference>
<feature type="transmembrane region" description="Helical" evidence="6">
    <location>
        <begin position="162"/>
        <end position="182"/>
    </location>
</feature>
<evidence type="ECO:0000313" key="8">
    <source>
        <dbReference type="Proteomes" id="UP000671908"/>
    </source>
</evidence>
<keyword evidence="2" id="KW-1003">Cell membrane</keyword>
<evidence type="ECO:0000256" key="6">
    <source>
        <dbReference type="SAM" id="Phobius"/>
    </source>
</evidence>
<dbReference type="AlphaFoldDB" id="A0A975F3C0"/>
<dbReference type="InterPro" id="IPR001851">
    <property type="entry name" value="ABC_transp_permease"/>
</dbReference>
<feature type="transmembrane region" description="Helical" evidence="6">
    <location>
        <begin position="85"/>
        <end position="108"/>
    </location>
</feature>
<reference evidence="7 8" key="1">
    <citation type="journal article" date="2021" name="Microbiol. Resour. Announc.">
        <title>Complete Genome Sequences of Three Human Oral Treponema parvum Isolates.</title>
        <authorList>
            <person name="Zeng H."/>
            <person name="Watt R.M."/>
        </authorList>
    </citation>
    <scope>NUCLEOTIDE SEQUENCE [LARGE SCALE GENOMIC DNA]</scope>
    <source>
        <strain evidence="7 8">ATCC 700770</strain>
    </source>
</reference>
<dbReference type="RefSeq" id="WP_210120055.1">
    <property type="nucleotide sequence ID" value="NZ_CP054142.1"/>
</dbReference>
<evidence type="ECO:0000256" key="2">
    <source>
        <dbReference type="ARBA" id="ARBA00022475"/>
    </source>
</evidence>
<dbReference type="GO" id="GO:0015658">
    <property type="term" value="F:branched-chain amino acid transmembrane transporter activity"/>
    <property type="evidence" value="ECO:0007669"/>
    <property type="project" value="InterPro"/>
</dbReference>
<evidence type="ECO:0000256" key="4">
    <source>
        <dbReference type="ARBA" id="ARBA00022989"/>
    </source>
</evidence>
<keyword evidence="3 6" id="KW-0812">Transmembrane</keyword>
<keyword evidence="8" id="KW-1185">Reference proteome</keyword>
<evidence type="ECO:0000256" key="5">
    <source>
        <dbReference type="ARBA" id="ARBA00023136"/>
    </source>
</evidence>
<dbReference type="Proteomes" id="UP000671908">
    <property type="component" value="Chromosome"/>
</dbReference>
<evidence type="ECO:0000256" key="1">
    <source>
        <dbReference type="ARBA" id="ARBA00004651"/>
    </source>
</evidence>
<gene>
    <name evidence="7" type="ORF">HRQ91_02200</name>
</gene>
<accession>A0A975F3C0</accession>
<dbReference type="EMBL" id="CP054142">
    <property type="protein sequence ID" value="QTQ13359.1"/>
    <property type="molecule type" value="Genomic_DNA"/>
</dbReference>
<comment type="subcellular location">
    <subcellularLocation>
        <location evidence="1">Cell membrane</location>
        <topology evidence="1">Multi-pass membrane protein</topology>
    </subcellularLocation>
</comment>
<keyword evidence="5 6" id="KW-0472">Membrane</keyword>
<evidence type="ECO:0000256" key="3">
    <source>
        <dbReference type="ARBA" id="ARBA00022692"/>
    </source>
</evidence>
<proteinExistence type="predicted"/>
<protein>
    <submittedName>
        <fullName evidence="7">Branched-chain amino acid ABC transporter permease</fullName>
    </submittedName>
</protein>
<dbReference type="InterPro" id="IPR043428">
    <property type="entry name" value="LivM-like"/>
</dbReference>
<feature type="transmembrane region" description="Helical" evidence="6">
    <location>
        <begin position="212"/>
        <end position="232"/>
    </location>
</feature>
<name>A0A975F3C0_9SPIR</name>
<dbReference type="GO" id="GO:0005886">
    <property type="term" value="C:plasma membrane"/>
    <property type="evidence" value="ECO:0007669"/>
    <property type="project" value="UniProtKB-SubCell"/>
</dbReference>
<feature type="transmembrane region" description="Helical" evidence="6">
    <location>
        <begin position="35"/>
        <end position="55"/>
    </location>
</feature>
<feature type="transmembrane region" description="Helical" evidence="6">
    <location>
        <begin position="287"/>
        <end position="309"/>
    </location>
</feature>
<dbReference type="KEGG" id="tpav:HRQ91_02200"/>
<feature type="transmembrane region" description="Helical" evidence="6">
    <location>
        <begin position="252"/>
        <end position="275"/>
    </location>
</feature>
<organism evidence="7 8">
    <name type="scientific">Treponema parvum</name>
    <dbReference type="NCBI Taxonomy" id="138851"/>
    <lineage>
        <taxon>Bacteria</taxon>
        <taxon>Pseudomonadati</taxon>
        <taxon>Spirochaetota</taxon>
        <taxon>Spirochaetia</taxon>
        <taxon>Spirochaetales</taxon>
        <taxon>Treponemataceae</taxon>
        <taxon>Treponema</taxon>
    </lineage>
</organism>
<dbReference type="PANTHER" id="PTHR30482">
    <property type="entry name" value="HIGH-AFFINITY BRANCHED-CHAIN AMINO ACID TRANSPORT SYSTEM PERMEASE"/>
    <property type="match status" value="1"/>
</dbReference>
<evidence type="ECO:0000313" key="7">
    <source>
        <dbReference type="EMBL" id="QTQ13359.1"/>
    </source>
</evidence>
<sequence length="323" mass="35331">MKNNMLKLDSKKIAFAIAVLLAFLFPVLIDNAYYQRILIMAMIYILLTSSLNLLIGHLGLFSMGHAAFYCIGAYTSGLLSTRLGVPFPICMLAAGILAAFAGFLIGFATLRLSDIFFTFATLGLSEVLRIIILNSIEFTGGPLGIQGVPSPVFLGKPFTMPLYYYLGLILVILVLTGIYNFIHSNTGRSLMSIREDEQAAKSLGINAFKYKIITMILSCFIAGIAGSFYAHFTRFVNADAFNINESINMVSMVVIGGMGTCIGPVIGAIVLVILPELFRFMSEYRQMIYSLALICTIVFAPKGICGIKFGRLFHGLKKEVVRA</sequence>